<dbReference type="UniPathway" id="UPA00075">
    <property type="reaction ID" value="UER00336"/>
</dbReference>
<dbReference type="InterPro" id="IPR024083">
    <property type="entry name" value="Fumarase/histidase_N"/>
</dbReference>
<dbReference type="InterPro" id="IPR020557">
    <property type="entry name" value="Fumarate_lyase_CS"/>
</dbReference>
<comment type="catalytic activity">
    <reaction evidence="10">
        <text>N(6)-(1,2-dicarboxyethyl)-AMP = fumarate + AMP</text>
        <dbReference type="Rhea" id="RHEA:16853"/>
        <dbReference type="ChEBI" id="CHEBI:29806"/>
        <dbReference type="ChEBI" id="CHEBI:57567"/>
        <dbReference type="ChEBI" id="CHEBI:456215"/>
        <dbReference type="EC" id="4.3.2.2"/>
    </reaction>
    <physiologicalReaction direction="left-to-right" evidence="10">
        <dbReference type="Rhea" id="RHEA:16854"/>
    </physiologicalReaction>
</comment>
<dbReference type="InterPro" id="IPR008948">
    <property type="entry name" value="L-Aspartase-like"/>
</dbReference>
<dbReference type="FunFam" id="1.20.200.10:FF:000008">
    <property type="entry name" value="Adenylosuccinate lyase"/>
    <property type="match status" value="1"/>
</dbReference>
<comment type="pathway">
    <text evidence="2 12">Purine metabolism; AMP biosynthesis via de novo pathway; AMP from IMP: step 2/2.</text>
</comment>
<dbReference type="GO" id="GO:0005829">
    <property type="term" value="C:cytosol"/>
    <property type="evidence" value="ECO:0007669"/>
    <property type="project" value="TreeGrafter"/>
</dbReference>
<evidence type="ECO:0000256" key="6">
    <source>
        <dbReference type="ARBA" id="ARBA00022755"/>
    </source>
</evidence>
<evidence type="ECO:0000256" key="3">
    <source>
        <dbReference type="ARBA" id="ARBA00008273"/>
    </source>
</evidence>
<accession>A0A239U2I7</accession>
<dbReference type="GeneID" id="78507865"/>
<dbReference type="GO" id="GO:0004018">
    <property type="term" value="F:N6-(1,2-dicarboxyethyl)AMP AMP-lyase (fumarate-forming) activity"/>
    <property type="evidence" value="ECO:0007669"/>
    <property type="project" value="UniProtKB-UniRule"/>
</dbReference>
<evidence type="ECO:0000256" key="5">
    <source>
        <dbReference type="ARBA" id="ARBA00017058"/>
    </source>
</evidence>
<dbReference type="GO" id="GO:0006189">
    <property type="term" value="P:'de novo' IMP biosynthetic process"/>
    <property type="evidence" value="ECO:0007669"/>
    <property type="project" value="UniProtKB-UniPathway"/>
</dbReference>
<dbReference type="NCBIfam" id="TIGR00928">
    <property type="entry name" value="purB"/>
    <property type="match status" value="1"/>
</dbReference>
<feature type="coiled-coil region" evidence="13">
    <location>
        <begin position="107"/>
        <end position="134"/>
    </location>
</feature>
<evidence type="ECO:0000259" key="14">
    <source>
        <dbReference type="SMART" id="SM00998"/>
    </source>
</evidence>
<keyword evidence="6 12" id="KW-0658">Purine biosynthesis</keyword>
<dbReference type="EMBL" id="LT906446">
    <property type="protein sequence ID" value="SNV03829.1"/>
    <property type="molecule type" value="Genomic_DNA"/>
</dbReference>
<feature type="domain" description="Adenylosuccinate lyase C-terminal" evidence="14">
    <location>
        <begin position="349"/>
        <end position="429"/>
    </location>
</feature>
<dbReference type="FunFam" id="1.10.275.10:FF:000006">
    <property type="entry name" value="Adenylosuccinate lyase"/>
    <property type="match status" value="1"/>
</dbReference>
<reference evidence="15 16" key="1">
    <citation type="submission" date="2017-06" db="EMBL/GenBank/DDBJ databases">
        <authorList>
            <consortium name="Pathogen Informatics"/>
        </authorList>
    </citation>
    <scope>NUCLEOTIDE SEQUENCE [LARGE SCALE GENOMIC DNA]</scope>
    <source>
        <strain evidence="15 16">NCTC10570</strain>
    </source>
</reference>
<dbReference type="InterPro" id="IPR004769">
    <property type="entry name" value="Pur_lyase"/>
</dbReference>
<dbReference type="Gene3D" id="1.10.40.30">
    <property type="entry name" value="Fumarase/aspartase (C-terminal domain)"/>
    <property type="match status" value="1"/>
</dbReference>
<dbReference type="PROSITE" id="PS00163">
    <property type="entry name" value="FUMARATE_LYASES"/>
    <property type="match status" value="1"/>
</dbReference>
<evidence type="ECO:0000256" key="7">
    <source>
        <dbReference type="ARBA" id="ARBA00023239"/>
    </source>
</evidence>
<evidence type="ECO:0000256" key="2">
    <source>
        <dbReference type="ARBA" id="ARBA00004734"/>
    </source>
</evidence>
<dbReference type="PANTHER" id="PTHR43172:SF1">
    <property type="entry name" value="ADENYLOSUCCINATE LYASE"/>
    <property type="match status" value="1"/>
</dbReference>
<dbReference type="Gene3D" id="1.10.275.10">
    <property type="entry name" value="Fumarase/aspartase (N-terminal domain)"/>
    <property type="match status" value="1"/>
</dbReference>
<dbReference type="PRINTS" id="PR00149">
    <property type="entry name" value="FUMRATELYASE"/>
</dbReference>
<dbReference type="SUPFAM" id="SSF48557">
    <property type="entry name" value="L-aspartase-like"/>
    <property type="match status" value="1"/>
</dbReference>
<protein>
    <recommendedName>
        <fullName evidence="5 11">Adenylosuccinate lyase</fullName>
        <shortName evidence="12">ASL</shortName>
        <ecNumber evidence="4 11">4.3.2.2</ecNumber>
    </recommendedName>
    <alternativeName>
        <fullName evidence="9 12">Adenylosuccinase</fullName>
    </alternativeName>
</protein>
<comment type="similarity">
    <text evidence="3 12">Belongs to the lyase 1 family. Adenylosuccinate lyase subfamily.</text>
</comment>
<dbReference type="FunFam" id="1.10.40.30:FF:000007">
    <property type="entry name" value="Adenylosuccinate lyase"/>
    <property type="match status" value="1"/>
</dbReference>
<dbReference type="PANTHER" id="PTHR43172">
    <property type="entry name" value="ADENYLOSUCCINATE LYASE"/>
    <property type="match status" value="1"/>
</dbReference>
<dbReference type="eggNOG" id="COG0015">
    <property type="taxonomic scope" value="Bacteria"/>
</dbReference>
<comment type="pathway">
    <text evidence="1 12">Purine metabolism; IMP biosynthesis via de novo pathway; 5-amino-1-(5-phospho-D-ribosyl)imidazole-4-carboxamide from 5-amino-1-(5-phospho-D-ribosyl)imidazole-4-carboxylate: step 2/2.</text>
</comment>
<evidence type="ECO:0000256" key="9">
    <source>
        <dbReference type="ARBA" id="ARBA00030717"/>
    </source>
</evidence>
<evidence type="ECO:0000313" key="15">
    <source>
        <dbReference type="EMBL" id="SNV03829.1"/>
    </source>
</evidence>
<sequence length="431" mass="49337">MIERYTNPEMGRIWTLQHEFEVMLEVEITACEAMAELGQIPVEAAKNIRAKAKFDLNRVKEIEKVTNHDIIAFLTNVAEYVGEDSKYIHKGLTSSDVKDTALGIMMKKSAEIILDDLEKLRDVLLRQAKKYKHTVCIGRTHGIHAEPMTFGLKFALWYDEVCRDIERVKRAKDVVAVGKLSGAVGTYSNIDPRIEEITCKKLGITPVKLATQVIQRDRHAEYMTTLAIVASTFEKIATELRNLQRTDIREAEEYFQPGQKGSSAMPHKRNPITGERISGMARLVRGNAIAAMEDITLWHERDISHSSVERVILPDSTINVDYCCRKLTNLLDKLLVYPEAMMANLNKTGGLIFSQRIMLAVVSKGVLREEAYKWVQRNAMARWLKGEDFRTNVEKDPDITKYLTKEEIDNCFDYKWFLRNVDMIMARFGIE</sequence>
<dbReference type="Gene3D" id="1.20.200.10">
    <property type="entry name" value="Fumarase/aspartase (Central domain)"/>
    <property type="match status" value="1"/>
</dbReference>
<dbReference type="Pfam" id="PF00206">
    <property type="entry name" value="Lyase_1"/>
    <property type="match status" value="1"/>
</dbReference>
<dbReference type="GO" id="GO:0070626">
    <property type="term" value="F:(S)-2-(5-amino-1-(5-phospho-D-ribosyl)imidazole-4-carboxamido) succinate lyase (fumarate-forming) activity"/>
    <property type="evidence" value="ECO:0007669"/>
    <property type="project" value="TreeGrafter"/>
</dbReference>
<dbReference type="EC" id="4.3.2.2" evidence="4 11"/>
<evidence type="ECO:0000313" key="16">
    <source>
        <dbReference type="Proteomes" id="UP000215383"/>
    </source>
</evidence>
<comment type="catalytic activity">
    <reaction evidence="8">
        <text>(2S)-2-[5-amino-1-(5-phospho-beta-D-ribosyl)imidazole-4-carboxamido]succinate = 5-amino-1-(5-phospho-beta-D-ribosyl)imidazole-4-carboxamide + fumarate</text>
        <dbReference type="Rhea" id="RHEA:23920"/>
        <dbReference type="ChEBI" id="CHEBI:29806"/>
        <dbReference type="ChEBI" id="CHEBI:58443"/>
        <dbReference type="ChEBI" id="CHEBI:58475"/>
        <dbReference type="EC" id="4.3.2.2"/>
    </reaction>
    <physiologicalReaction direction="left-to-right" evidence="8">
        <dbReference type="Rhea" id="RHEA:23921"/>
    </physiologicalReaction>
</comment>
<evidence type="ECO:0000256" key="12">
    <source>
        <dbReference type="RuleBase" id="RU361172"/>
    </source>
</evidence>
<evidence type="ECO:0000256" key="13">
    <source>
        <dbReference type="SAM" id="Coils"/>
    </source>
</evidence>
<name>A0A239U2I7_9FIRM</name>
<dbReference type="AlphaFoldDB" id="A0A239U2I7"/>
<evidence type="ECO:0000256" key="11">
    <source>
        <dbReference type="NCBIfam" id="TIGR00928"/>
    </source>
</evidence>
<dbReference type="PRINTS" id="PR00145">
    <property type="entry name" value="ARGSUCLYASE"/>
</dbReference>
<dbReference type="Pfam" id="PF10397">
    <property type="entry name" value="ADSL_C"/>
    <property type="match status" value="1"/>
</dbReference>
<dbReference type="RefSeq" id="WP_027889034.1">
    <property type="nucleotide sequence ID" value="NZ_LT906446.1"/>
</dbReference>
<keyword evidence="13" id="KW-0175">Coiled coil</keyword>
<evidence type="ECO:0000256" key="1">
    <source>
        <dbReference type="ARBA" id="ARBA00004706"/>
    </source>
</evidence>
<dbReference type="Proteomes" id="UP000215383">
    <property type="component" value="Chromosome 1"/>
</dbReference>
<dbReference type="SMART" id="SM00998">
    <property type="entry name" value="ADSL_C"/>
    <property type="match status" value="1"/>
</dbReference>
<dbReference type="GO" id="GO:0044208">
    <property type="term" value="P:'de novo' AMP biosynthetic process"/>
    <property type="evidence" value="ECO:0007669"/>
    <property type="project" value="UniProtKB-UniPathway"/>
</dbReference>
<keyword evidence="7 12" id="KW-0456">Lyase</keyword>
<gene>
    <name evidence="15" type="primary">purB</name>
    <name evidence="15" type="ORF">SAMEA4364220_01877</name>
</gene>
<keyword evidence="16" id="KW-1185">Reference proteome</keyword>
<evidence type="ECO:0000256" key="10">
    <source>
        <dbReference type="ARBA" id="ARBA00049115"/>
    </source>
</evidence>
<proteinExistence type="inferred from homology"/>
<dbReference type="CDD" id="cd01360">
    <property type="entry name" value="Adenylsuccinate_lyase_1"/>
    <property type="match status" value="1"/>
</dbReference>
<dbReference type="UniPathway" id="UPA00074">
    <property type="reaction ID" value="UER00132"/>
</dbReference>
<organism evidence="15 16">
    <name type="scientific">Megamonas hypermegale</name>
    <dbReference type="NCBI Taxonomy" id="158847"/>
    <lineage>
        <taxon>Bacteria</taxon>
        <taxon>Bacillati</taxon>
        <taxon>Bacillota</taxon>
        <taxon>Negativicutes</taxon>
        <taxon>Selenomonadales</taxon>
        <taxon>Selenomonadaceae</taxon>
        <taxon>Megamonas</taxon>
    </lineage>
</organism>
<evidence type="ECO:0000256" key="8">
    <source>
        <dbReference type="ARBA" id="ARBA00024477"/>
    </source>
</evidence>
<dbReference type="InterPro" id="IPR019468">
    <property type="entry name" value="AdenyloSucc_lyase_C"/>
</dbReference>
<dbReference type="InterPro" id="IPR000362">
    <property type="entry name" value="Fumarate_lyase_fam"/>
</dbReference>
<dbReference type="InterPro" id="IPR022761">
    <property type="entry name" value="Fumarate_lyase_N"/>
</dbReference>
<evidence type="ECO:0000256" key="4">
    <source>
        <dbReference type="ARBA" id="ARBA00012339"/>
    </source>
</evidence>